<dbReference type="InterPro" id="IPR050441">
    <property type="entry name" value="RBM"/>
</dbReference>
<dbReference type="InterPro" id="IPR012677">
    <property type="entry name" value="Nucleotide-bd_a/b_plait_sf"/>
</dbReference>
<accession>A0A6A4TP11</accession>
<evidence type="ECO:0000313" key="4">
    <source>
        <dbReference type="EMBL" id="KAF0047045.1"/>
    </source>
</evidence>
<dbReference type="InterPro" id="IPR000504">
    <property type="entry name" value="RRM_dom"/>
</dbReference>
<evidence type="ECO:0000256" key="2">
    <source>
        <dbReference type="PROSITE-ProRule" id="PRU00176"/>
    </source>
</evidence>
<protein>
    <recommendedName>
        <fullName evidence="3">RRM domain-containing protein</fullName>
    </recommendedName>
</protein>
<dbReference type="Pfam" id="PF00076">
    <property type="entry name" value="RRM_1"/>
    <property type="match status" value="1"/>
</dbReference>
<dbReference type="FunFam" id="3.30.70.330:FF:000472">
    <property type="entry name" value="Cold inducible RNA binding protein a"/>
    <property type="match status" value="1"/>
</dbReference>
<organism evidence="4 5">
    <name type="scientific">Scophthalmus maximus</name>
    <name type="common">Turbot</name>
    <name type="synonym">Psetta maxima</name>
    <dbReference type="NCBI Taxonomy" id="52904"/>
    <lineage>
        <taxon>Eukaryota</taxon>
        <taxon>Metazoa</taxon>
        <taxon>Chordata</taxon>
        <taxon>Craniata</taxon>
        <taxon>Vertebrata</taxon>
        <taxon>Euteleostomi</taxon>
        <taxon>Actinopterygii</taxon>
        <taxon>Neopterygii</taxon>
        <taxon>Teleostei</taxon>
        <taxon>Neoteleostei</taxon>
        <taxon>Acanthomorphata</taxon>
        <taxon>Carangaria</taxon>
        <taxon>Pleuronectiformes</taxon>
        <taxon>Pleuronectoidei</taxon>
        <taxon>Scophthalmidae</taxon>
        <taxon>Scophthalmus</taxon>
    </lineage>
</organism>
<dbReference type="EMBL" id="VEVO01000001">
    <property type="protein sequence ID" value="KAF0047045.1"/>
    <property type="molecule type" value="Genomic_DNA"/>
</dbReference>
<dbReference type="GO" id="GO:0003723">
    <property type="term" value="F:RNA binding"/>
    <property type="evidence" value="ECO:0007669"/>
    <property type="project" value="UniProtKB-UniRule"/>
</dbReference>
<dbReference type="PROSITE" id="PS50102">
    <property type="entry name" value="RRM"/>
    <property type="match status" value="1"/>
</dbReference>
<reference evidence="4 5" key="1">
    <citation type="submission" date="2019-06" db="EMBL/GenBank/DDBJ databases">
        <title>Draft genomes of female and male turbot (Scophthalmus maximus).</title>
        <authorList>
            <person name="Xu H."/>
            <person name="Xu X.-W."/>
            <person name="Shao C."/>
            <person name="Chen S."/>
        </authorList>
    </citation>
    <scope>NUCLEOTIDE SEQUENCE [LARGE SCALE GENOMIC DNA]</scope>
    <source>
        <strain evidence="4">Ysfricsl-2016a</strain>
        <tissue evidence="4">Blood</tissue>
    </source>
</reference>
<name>A0A6A4TP11_SCOMX</name>
<dbReference type="SMART" id="SM00360">
    <property type="entry name" value="RRM"/>
    <property type="match status" value="1"/>
</dbReference>
<sequence>MSDEGKLFVGGLSFDTTEDSLSAAFGKYGTIEKVDVIRDKETGRSRGFGFVKYNNIEDAKDALEGMNSKVLNLFSNHRCRPWMAVKFASMKQERVADAQGPDSAQPQEEDDSVPVAVVGQAVVTPENSEVADTTMIVDTGRGIAMATEASAETGALVVVEAAADTGVVVVEVVVADTPQATTERTEIRADMATALHPTAKDMTAMFGFMEPIKQTVENNLDSFAFRNHRMGEVKLRAVICGESRPMHVRLNGPILRLYWISSQLKCAALDGRVEAVDQIPSAVATWEEPAKALEYLMLAE</sequence>
<dbReference type="Gene3D" id="3.30.70.330">
    <property type="match status" value="1"/>
</dbReference>
<evidence type="ECO:0000313" key="5">
    <source>
        <dbReference type="Proteomes" id="UP000438429"/>
    </source>
</evidence>
<dbReference type="InterPro" id="IPR035979">
    <property type="entry name" value="RBD_domain_sf"/>
</dbReference>
<dbReference type="Proteomes" id="UP000438429">
    <property type="component" value="Unassembled WGS sequence"/>
</dbReference>
<dbReference type="PANTHER" id="PTHR48034">
    <property type="entry name" value="TRANSFORMER-2 SEX-DETERMINING PROTEIN-RELATED"/>
    <property type="match status" value="1"/>
</dbReference>
<keyword evidence="1 2" id="KW-0694">RNA-binding</keyword>
<feature type="domain" description="RRM" evidence="3">
    <location>
        <begin position="5"/>
        <end position="78"/>
    </location>
</feature>
<gene>
    <name evidence="4" type="ORF">F2P81_000678</name>
</gene>
<dbReference type="SUPFAM" id="SSF54928">
    <property type="entry name" value="RNA-binding domain, RBD"/>
    <property type="match status" value="1"/>
</dbReference>
<comment type="caution">
    <text evidence="4">The sequence shown here is derived from an EMBL/GenBank/DDBJ whole genome shotgun (WGS) entry which is preliminary data.</text>
</comment>
<evidence type="ECO:0000256" key="1">
    <source>
        <dbReference type="ARBA" id="ARBA00022884"/>
    </source>
</evidence>
<proteinExistence type="predicted"/>
<dbReference type="AlphaFoldDB" id="A0A6A4TP11"/>
<evidence type="ECO:0000259" key="3">
    <source>
        <dbReference type="PROSITE" id="PS50102"/>
    </source>
</evidence>